<dbReference type="InterPro" id="IPR011009">
    <property type="entry name" value="Kinase-like_dom_sf"/>
</dbReference>
<sequence>MVILKGVCLALLGIWELKREEIALLKELGSGQFGVVQLGKWKGQYDVAVKMIKEGSMSEDEFFQEAQTMM</sequence>
<dbReference type="Gene3D" id="3.30.200.20">
    <property type="entry name" value="Phosphorylase Kinase, domain 1"/>
    <property type="match status" value="1"/>
</dbReference>
<evidence type="ECO:0000313" key="5">
    <source>
        <dbReference type="Ensembl" id="ENSCCNP00000026589.1"/>
    </source>
</evidence>
<dbReference type="PROSITE" id="PS50011">
    <property type="entry name" value="PROTEIN_KINASE_DOM"/>
    <property type="match status" value="1"/>
</dbReference>
<dbReference type="PROSITE" id="PS00107">
    <property type="entry name" value="PROTEIN_KINASE_ATP"/>
    <property type="match status" value="1"/>
</dbReference>
<dbReference type="GO" id="GO:0005524">
    <property type="term" value="F:ATP binding"/>
    <property type="evidence" value="ECO:0007669"/>
    <property type="project" value="UniProtKB-UniRule"/>
</dbReference>
<reference evidence="5" key="1">
    <citation type="submission" date="2023-09" db="UniProtKB">
        <authorList>
            <consortium name="Ensembl"/>
        </authorList>
    </citation>
    <scope>IDENTIFICATION</scope>
</reference>
<dbReference type="GO" id="GO:0004672">
    <property type="term" value="F:protein kinase activity"/>
    <property type="evidence" value="ECO:0007669"/>
    <property type="project" value="InterPro"/>
</dbReference>
<dbReference type="AlphaFoldDB" id="A0A8C0XD74"/>
<evidence type="ECO:0000259" key="4">
    <source>
        <dbReference type="PROSITE" id="PS50011"/>
    </source>
</evidence>
<organism evidence="5">
    <name type="scientific">Castor canadensis</name>
    <name type="common">American beaver</name>
    <dbReference type="NCBI Taxonomy" id="51338"/>
    <lineage>
        <taxon>Eukaryota</taxon>
        <taxon>Metazoa</taxon>
        <taxon>Chordata</taxon>
        <taxon>Craniata</taxon>
        <taxon>Vertebrata</taxon>
        <taxon>Euteleostomi</taxon>
        <taxon>Mammalia</taxon>
        <taxon>Eutheria</taxon>
        <taxon>Euarchontoglires</taxon>
        <taxon>Glires</taxon>
        <taxon>Rodentia</taxon>
        <taxon>Castorimorpha</taxon>
        <taxon>Castoridae</taxon>
        <taxon>Castor</taxon>
    </lineage>
</organism>
<dbReference type="Ensembl" id="ENSCCNT00000033701.1">
    <property type="protein sequence ID" value="ENSCCNP00000026589.1"/>
    <property type="gene ID" value="ENSCCNG00000025796.1"/>
</dbReference>
<evidence type="ECO:0000256" key="1">
    <source>
        <dbReference type="ARBA" id="ARBA00022741"/>
    </source>
</evidence>
<dbReference type="InterPro" id="IPR000719">
    <property type="entry name" value="Prot_kinase_dom"/>
</dbReference>
<protein>
    <recommendedName>
        <fullName evidence="4">Protein kinase domain-containing protein</fullName>
    </recommendedName>
</protein>
<dbReference type="SUPFAM" id="SSF56112">
    <property type="entry name" value="Protein kinase-like (PK-like)"/>
    <property type="match status" value="1"/>
</dbReference>
<dbReference type="InterPro" id="IPR017441">
    <property type="entry name" value="Protein_kinase_ATP_BS"/>
</dbReference>
<dbReference type="PANTHER" id="PTHR24418">
    <property type="entry name" value="TYROSINE-PROTEIN KINASE"/>
    <property type="match status" value="1"/>
</dbReference>
<name>A0A8C0XD74_CASCN</name>
<feature type="domain" description="Protein kinase" evidence="4">
    <location>
        <begin position="22"/>
        <end position="70"/>
    </location>
</feature>
<dbReference type="Pfam" id="PF07714">
    <property type="entry name" value="PK_Tyr_Ser-Thr"/>
    <property type="match status" value="1"/>
</dbReference>
<evidence type="ECO:0000256" key="3">
    <source>
        <dbReference type="PROSITE-ProRule" id="PRU10141"/>
    </source>
</evidence>
<accession>A0A8C0XD74</accession>
<keyword evidence="2 3" id="KW-0067">ATP-binding</keyword>
<feature type="binding site" evidence="3">
    <location>
        <position position="50"/>
    </location>
    <ligand>
        <name>ATP</name>
        <dbReference type="ChEBI" id="CHEBI:30616"/>
    </ligand>
</feature>
<dbReference type="InterPro" id="IPR001245">
    <property type="entry name" value="Ser-Thr/Tyr_kinase_cat_dom"/>
</dbReference>
<proteinExistence type="predicted"/>
<keyword evidence="1 3" id="KW-0547">Nucleotide-binding</keyword>
<dbReference type="InterPro" id="IPR050198">
    <property type="entry name" value="Non-receptor_tyrosine_kinases"/>
</dbReference>
<evidence type="ECO:0000256" key="2">
    <source>
        <dbReference type="ARBA" id="ARBA00022840"/>
    </source>
</evidence>